<evidence type="ECO:0000256" key="4">
    <source>
        <dbReference type="PROSITE-ProRule" id="PRU00335"/>
    </source>
</evidence>
<feature type="domain" description="HTH tetR-type" evidence="5">
    <location>
        <begin position="8"/>
        <end position="68"/>
    </location>
</feature>
<evidence type="ECO:0000313" key="7">
    <source>
        <dbReference type="Proteomes" id="UP000667802"/>
    </source>
</evidence>
<dbReference type="SUPFAM" id="SSF48498">
    <property type="entry name" value="Tetracyclin repressor-like, C-terminal domain"/>
    <property type="match status" value="1"/>
</dbReference>
<dbReference type="InterPro" id="IPR009057">
    <property type="entry name" value="Homeodomain-like_sf"/>
</dbReference>
<evidence type="ECO:0000256" key="2">
    <source>
        <dbReference type="ARBA" id="ARBA00023125"/>
    </source>
</evidence>
<sequence>MGRPKGQTLTRKEIVEAAIACLEKEGESALGVNRVARELGIRPPSLYNHVAGNDELKRLVVLEGWRRFLDTYIKQAVDIQDRRVLLQNAAHTYYRCASENPALYAIVTNYSLELEDPDFAPIIEELLAFYSRVLTPFGLNQDEMIHAARMFNSLLHGFVLAERAGLFIFPESINQSFDWMVNTLIDALEQKRKI</sequence>
<evidence type="ECO:0000256" key="3">
    <source>
        <dbReference type="ARBA" id="ARBA00023163"/>
    </source>
</evidence>
<dbReference type="Gene3D" id="1.10.10.60">
    <property type="entry name" value="Homeodomain-like"/>
    <property type="match status" value="1"/>
</dbReference>
<dbReference type="PANTHER" id="PTHR30055:SF151">
    <property type="entry name" value="TRANSCRIPTIONAL REGULATORY PROTEIN"/>
    <property type="match status" value="1"/>
</dbReference>
<dbReference type="GO" id="GO:0003700">
    <property type="term" value="F:DNA-binding transcription factor activity"/>
    <property type="evidence" value="ECO:0007669"/>
    <property type="project" value="TreeGrafter"/>
</dbReference>
<dbReference type="InterPro" id="IPR050109">
    <property type="entry name" value="HTH-type_TetR-like_transc_reg"/>
</dbReference>
<organism evidence="6 7">
    <name type="scientific">Aetokthonos hydrillicola Thurmond2011</name>
    <dbReference type="NCBI Taxonomy" id="2712845"/>
    <lineage>
        <taxon>Bacteria</taxon>
        <taxon>Bacillati</taxon>
        <taxon>Cyanobacteriota</taxon>
        <taxon>Cyanophyceae</taxon>
        <taxon>Nostocales</taxon>
        <taxon>Hapalosiphonaceae</taxon>
        <taxon>Aetokthonos</taxon>
    </lineage>
</organism>
<comment type="caution">
    <text evidence="6">The sequence shown here is derived from an EMBL/GenBank/DDBJ whole genome shotgun (WGS) entry which is preliminary data.</text>
</comment>
<dbReference type="Gene3D" id="1.10.357.10">
    <property type="entry name" value="Tetracycline Repressor, domain 2"/>
    <property type="match status" value="1"/>
</dbReference>
<evidence type="ECO:0000313" key="6">
    <source>
        <dbReference type="EMBL" id="MDR9900568.1"/>
    </source>
</evidence>
<dbReference type="GO" id="GO:0000976">
    <property type="term" value="F:transcription cis-regulatory region binding"/>
    <property type="evidence" value="ECO:0007669"/>
    <property type="project" value="TreeGrafter"/>
</dbReference>
<protein>
    <submittedName>
        <fullName evidence="6">WHG domain-containing protein</fullName>
    </submittedName>
</protein>
<dbReference type="EMBL" id="JAALHA020000036">
    <property type="protein sequence ID" value="MDR9900568.1"/>
    <property type="molecule type" value="Genomic_DNA"/>
</dbReference>
<dbReference type="AlphaFoldDB" id="A0AAP5IHW2"/>
<dbReference type="RefSeq" id="WP_208343865.1">
    <property type="nucleotide sequence ID" value="NZ_CAWQFN010000403.1"/>
</dbReference>
<keyword evidence="2 4" id="KW-0238">DNA-binding</keyword>
<keyword evidence="7" id="KW-1185">Reference proteome</keyword>
<dbReference type="SUPFAM" id="SSF46689">
    <property type="entry name" value="Homeodomain-like"/>
    <property type="match status" value="1"/>
</dbReference>
<dbReference type="InterPro" id="IPR036271">
    <property type="entry name" value="Tet_transcr_reg_TetR-rel_C_sf"/>
</dbReference>
<evidence type="ECO:0000256" key="1">
    <source>
        <dbReference type="ARBA" id="ARBA00023015"/>
    </source>
</evidence>
<accession>A0AAP5IHW2</accession>
<proteinExistence type="predicted"/>
<gene>
    <name evidence="6" type="ORF">G7B40_039450</name>
</gene>
<dbReference type="Proteomes" id="UP000667802">
    <property type="component" value="Unassembled WGS sequence"/>
</dbReference>
<name>A0AAP5IHW2_9CYAN</name>
<keyword evidence="1" id="KW-0805">Transcription regulation</keyword>
<dbReference type="InterPro" id="IPR001647">
    <property type="entry name" value="HTH_TetR"/>
</dbReference>
<reference evidence="7" key="1">
    <citation type="journal article" date="2021" name="Science">
        <title>Hunting the eagle killer: A cyanobacterial neurotoxin causes vacuolar myelinopathy.</title>
        <authorList>
            <person name="Breinlinger S."/>
            <person name="Phillips T.J."/>
            <person name="Haram B.N."/>
            <person name="Mares J."/>
            <person name="Martinez Yerena J.A."/>
            <person name="Hrouzek P."/>
            <person name="Sobotka R."/>
            <person name="Henderson W.M."/>
            <person name="Schmieder P."/>
            <person name="Williams S.M."/>
            <person name="Lauderdale J.D."/>
            <person name="Wilde H.D."/>
            <person name="Gerrin W."/>
            <person name="Kust A."/>
            <person name="Washington J.W."/>
            <person name="Wagner C."/>
            <person name="Geier B."/>
            <person name="Liebeke M."/>
            <person name="Enke H."/>
            <person name="Niedermeyer T.H.J."/>
            <person name="Wilde S.B."/>
        </authorList>
    </citation>
    <scope>NUCLEOTIDE SEQUENCE [LARGE SCALE GENOMIC DNA]</scope>
    <source>
        <strain evidence="7">Thurmond2011</strain>
    </source>
</reference>
<dbReference type="PROSITE" id="PS50977">
    <property type="entry name" value="HTH_TETR_2"/>
    <property type="match status" value="1"/>
</dbReference>
<dbReference type="Pfam" id="PF13305">
    <property type="entry name" value="TetR_C_33"/>
    <property type="match status" value="1"/>
</dbReference>
<feature type="DNA-binding region" description="H-T-H motif" evidence="4">
    <location>
        <begin position="31"/>
        <end position="50"/>
    </location>
</feature>
<dbReference type="InterPro" id="IPR025996">
    <property type="entry name" value="MT1864/Rv1816-like_C"/>
</dbReference>
<keyword evidence="3" id="KW-0804">Transcription</keyword>
<dbReference type="PANTHER" id="PTHR30055">
    <property type="entry name" value="HTH-TYPE TRANSCRIPTIONAL REGULATOR RUTR"/>
    <property type="match status" value="1"/>
</dbReference>
<evidence type="ECO:0000259" key="5">
    <source>
        <dbReference type="PROSITE" id="PS50977"/>
    </source>
</evidence>